<accession>A0AAJ6NLJ8</accession>
<feature type="chain" id="PRO_5042542140" evidence="1">
    <location>
        <begin position="24"/>
        <end position="97"/>
    </location>
</feature>
<sequence length="97" mass="10855">MYKNIYKSALVLSLMAFASVSYATGTIQISGKIVEDTCFQQHYNIDCQPLNTLRNNAEVQTSSLNDLTDQMQENDLTSISIEQLPEHNSAVVIASYY</sequence>
<evidence type="ECO:0000313" key="3">
    <source>
        <dbReference type="Proteomes" id="UP001199528"/>
    </source>
</evidence>
<gene>
    <name evidence="2" type="ORF">LF296_07310</name>
</gene>
<evidence type="ECO:0000313" key="2">
    <source>
        <dbReference type="EMBL" id="WDZ52575.1"/>
    </source>
</evidence>
<keyword evidence="1" id="KW-0732">Signal</keyword>
<dbReference type="AlphaFoldDB" id="A0AAJ6NLJ8"/>
<dbReference type="RefSeq" id="WP_272655911.1">
    <property type="nucleotide sequence ID" value="NZ_CP085083.1"/>
</dbReference>
<protein>
    <submittedName>
        <fullName evidence="2">Type 1 fimbrial protein</fullName>
    </submittedName>
</protein>
<reference evidence="2" key="1">
    <citation type="journal article" date="2022" name="Front Environ Sci">
        <title>Complete genome sequence analysis of a novel alkane-degrading bacterial strain, Acinetobacter vivianii KJ-1, and its diesel degradation ability.</title>
        <authorList>
            <person name="Zhang Y."/>
            <person name="Song F."/>
            <person name="Wang J."/>
            <person name="Zhao Q."/>
            <person name="Zheng L."/>
            <person name="Wang Z."/>
            <person name="Zhang X."/>
            <person name="Gao Y."/>
            <person name="Chen G."/>
            <person name="Huang Y."/>
        </authorList>
    </citation>
    <scope>NUCLEOTIDE SEQUENCE</scope>
    <source>
        <strain evidence="2">KJ-1</strain>
    </source>
</reference>
<evidence type="ECO:0000256" key="1">
    <source>
        <dbReference type="SAM" id="SignalP"/>
    </source>
</evidence>
<dbReference type="KEGG" id="aviv:LF296_07310"/>
<dbReference type="EMBL" id="CP085083">
    <property type="protein sequence ID" value="WDZ52575.1"/>
    <property type="molecule type" value="Genomic_DNA"/>
</dbReference>
<reference evidence="2" key="2">
    <citation type="submission" date="2023-02" db="EMBL/GenBank/DDBJ databases">
        <authorList>
            <person name="Huang Y."/>
            <person name="Zhang Y."/>
            <person name="Zhang T."/>
            <person name="Wang J."/>
        </authorList>
    </citation>
    <scope>NUCLEOTIDE SEQUENCE</scope>
    <source>
        <strain evidence="2">KJ-1</strain>
    </source>
</reference>
<proteinExistence type="predicted"/>
<dbReference type="Proteomes" id="UP001199528">
    <property type="component" value="Chromosome"/>
</dbReference>
<organism evidence="2 3">
    <name type="scientific">Acinetobacter vivianii</name>
    <dbReference type="NCBI Taxonomy" id="1776742"/>
    <lineage>
        <taxon>Bacteria</taxon>
        <taxon>Pseudomonadati</taxon>
        <taxon>Pseudomonadota</taxon>
        <taxon>Gammaproteobacteria</taxon>
        <taxon>Moraxellales</taxon>
        <taxon>Moraxellaceae</taxon>
        <taxon>Acinetobacter</taxon>
    </lineage>
</organism>
<feature type="signal peptide" evidence="1">
    <location>
        <begin position="1"/>
        <end position="23"/>
    </location>
</feature>
<name>A0AAJ6NLJ8_9GAMM</name>